<comment type="catalytic activity">
    <reaction evidence="9">
        <text>Release of signal peptides from bacterial membrane prolipoproteins. Hydrolyzes -Xaa-Yaa-Zaa-|-(S,diacylglyceryl)Cys-, in which Xaa is hydrophobic (preferably Leu), and Yaa (Ala or Ser) and Zaa (Gly or Ala) have small, neutral side chains.</text>
        <dbReference type="EC" id="3.4.23.36"/>
    </reaction>
</comment>
<keyword evidence="4 9" id="KW-0812">Transmembrane</keyword>
<proteinExistence type="inferred from homology"/>
<evidence type="ECO:0000256" key="1">
    <source>
        <dbReference type="ARBA" id="ARBA00006139"/>
    </source>
</evidence>
<dbReference type="PANTHER" id="PTHR33695">
    <property type="entry name" value="LIPOPROTEIN SIGNAL PEPTIDASE"/>
    <property type="match status" value="1"/>
</dbReference>
<evidence type="ECO:0000256" key="8">
    <source>
        <dbReference type="ARBA" id="ARBA00023136"/>
    </source>
</evidence>
<protein>
    <recommendedName>
        <fullName evidence="9">Lipoprotein signal peptidase</fullName>
        <ecNumber evidence="9">3.4.23.36</ecNumber>
    </recommendedName>
    <alternativeName>
        <fullName evidence="9">Prolipoprotein signal peptidase</fullName>
    </alternativeName>
    <alternativeName>
        <fullName evidence="9">Signal peptidase II</fullName>
        <shortName evidence="9">SPase II</shortName>
    </alternativeName>
</protein>
<feature type="transmembrane region" description="Helical" evidence="9">
    <location>
        <begin position="46"/>
        <end position="74"/>
    </location>
</feature>
<comment type="caution">
    <text evidence="9">Lacks conserved residue(s) required for the propagation of feature annotation.</text>
</comment>
<dbReference type="OrthoDB" id="4308908at2"/>
<dbReference type="PRINTS" id="PR00781">
    <property type="entry name" value="LIPOSIGPTASE"/>
</dbReference>
<dbReference type="Pfam" id="PF01252">
    <property type="entry name" value="Peptidase_A8"/>
    <property type="match status" value="1"/>
</dbReference>
<comment type="caution">
    <text evidence="12">The sequence shown here is derived from an EMBL/GenBank/DDBJ whole genome shotgun (WGS) entry which is preliminary data.</text>
</comment>
<evidence type="ECO:0000256" key="5">
    <source>
        <dbReference type="ARBA" id="ARBA00022750"/>
    </source>
</evidence>
<dbReference type="Proteomes" id="UP000218598">
    <property type="component" value="Unassembled WGS sequence"/>
</dbReference>
<feature type="active site" evidence="9">
    <location>
        <position position="114"/>
    </location>
</feature>
<evidence type="ECO:0000256" key="10">
    <source>
        <dbReference type="RuleBase" id="RU004181"/>
    </source>
</evidence>
<evidence type="ECO:0000256" key="11">
    <source>
        <dbReference type="SAM" id="MobiDB-lite"/>
    </source>
</evidence>
<reference evidence="12 13" key="1">
    <citation type="journal article" date="2017" name="Elife">
        <title>Extensive horizontal gene transfer in cheese-associated bacteria.</title>
        <authorList>
            <person name="Bonham K.S."/>
            <person name="Wolfe B.E."/>
            <person name="Dutton R.J."/>
        </authorList>
    </citation>
    <scope>NUCLEOTIDE SEQUENCE [LARGE SCALE GENOMIC DNA]</scope>
    <source>
        <strain evidence="12 13">341_9</strain>
    </source>
</reference>
<keyword evidence="2 9" id="KW-1003">Cell membrane</keyword>
<dbReference type="HAMAP" id="MF_00161">
    <property type="entry name" value="LspA"/>
    <property type="match status" value="1"/>
</dbReference>
<dbReference type="InterPro" id="IPR001872">
    <property type="entry name" value="Peptidase_A8"/>
</dbReference>
<evidence type="ECO:0000256" key="9">
    <source>
        <dbReference type="HAMAP-Rule" id="MF_00161"/>
    </source>
</evidence>
<dbReference type="EMBL" id="NRGR01000020">
    <property type="protein sequence ID" value="PCC38849.1"/>
    <property type="molecule type" value="Genomic_DNA"/>
</dbReference>
<feature type="transmembrane region" description="Helical" evidence="9">
    <location>
        <begin position="81"/>
        <end position="98"/>
    </location>
</feature>
<dbReference type="NCBIfam" id="TIGR00077">
    <property type="entry name" value="lspA"/>
    <property type="match status" value="1"/>
</dbReference>
<evidence type="ECO:0000256" key="7">
    <source>
        <dbReference type="ARBA" id="ARBA00022989"/>
    </source>
</evidence>
<keyword evidence="8 9" id="KW-0472">Membrane</keyword>
<dbReference type="PANTHER" id="PTHR33695:SF1">
    <property type="entry name" value="LIPOPROTEIN SIGNAL PEPTIDASE"/>
    <property type="match status" value="1"/>
</dbReference>
<evidence type="ECO:0000256" key="2">
    <source>
        <dbReference type="ARBA" id="ARBA00022475"/>
    </source>
</evidence>
<keyword evidence="6 9" id="KW-0378">Hydrolase</keyword>
<name>A0A2A3YHY5_9MICO</name>
<evidence type="ECO:0000256" key="3">
    <source>
        <dbReference type="ARBA" id="ARBA00022670"/>
    </source>
</evidence>
<evidence type="ECO:0000256" key="6">
    <source>
        <dbReference type="ARBA" id="ARBA00022801"/>
    </source>
</evidence>
<comment type="function">
    <text evidence="9">This protein specifically catalyzes the removal of signal peptides from prolipoproteins.</text>
</comment>
<dbReference type="GO" id="GO:0005886">
    <property type="term" value="C:plasma membrane"/>
    <property type="evidence" value="ECO:0007669"/>
    <property type="project" value="UniProtKB-SubCell"/>
</dbReference>
<keyword evidence="13" id="KW-1185">Reference proteome</keyword>
<sequence>MLLVGGALAVADQLTKNWAEANLHELVPQPFLGEFLQLTLLYNSGAAWGMGSGITPVVTCLQVAIVIGVIVFAVRAVRSPWYTLALGLVLGGALGNIHDRLLRPPGPFHGEVVDFLELPHWPVFNVADMAVVGGALLIVLLGVIGHAADPAEVDAEAEAEARAQGESPTDSVASPDDPESPKGTR</sequence>
<dbReference type="GO" id="GO:0004190">
    <property type="term" value="F:aspartic-type endopeptidase activity"/>
    <property type="evidence" value="ECO:0007669"/>
    <property type="project" value="UniProtKB-UniRule"/>
</dbReference>
<dbReference type="GO" id="GO:0006508">
    <property type="term" value="P:proteolysis"/>
    <property type="evidence" value="ECO:0007669"/>
    <property type="project" value="UniProtKB-KW"/>
</dbReference>
<keyword evidence="3 9" id="KW-0645">Protease</keyword>
<comment type="pathway">
    <text evidence="9">Protein modification; lipoprotein biosynthesis (signal peptide cleavage).</text>
</comment>
<accession>A0A2A3YHY5</accession>
<organism evidence="12 13">
    <name type="scientific">Brachybacterium alimentarium</name>
    <dbReference type="NCBI Taxonomy" id="47845"/>
    <lineage>
        <taxon>Bacteria</taxon>
        <taxon>Bacillati</taxon>
        <taxon>Actinomycetota</taxon>
        <taxon>Actinomycetes</taxon>
        <taxon>Micrococcales</taxon>
        <taxon>Dermabacteraceae</taxon>
        <taxon>Brachybacterium</taxon>
    </lineage>
</organism>
<dbReference type="UniPathway" id="UPA00665"/>
<evidence type="ECO:0000313" key="13">
    <source>
        <dbReference type="Proteomes" id="UP000218598"/>
    </source>
</evidence>
<feature type="active site" evidence="9">
    <location>
        <position position="128"/>
    </location>
</feature>
<dbReference type="AlphaFoldDB" id="A0A2A3YHY5"/>
<keyword evidence="7 9" id="KW-1133">Transmembrane helix</keyword>
<evidence type="ECO:0000313" key="12">
    <source>
        <dbReference type="EMBL" id="PCC38849.1"/>
    </source>
</evidence>
<feature type="transmembrane region" description="Helical" evidence="9">
    <location>
        <begin position="123"/>
        <end position="144"/>
    </location>
</feature>
<comment type="subcellular location">
    <subcellularLocation>
        <location evidence="9">Cell membrane</location>
        <topology evidence="9">Multi-pass membrane protein</topology>
    </subcellularLocation>
</comment>
<dbReference type="EC" id="3.4.23.36" evidence="9"/>
<feature type="region of interest" description="Disordered" evidence="11">
    <location>
        <begin position="154"/>
        <end position="185"/>
    </location>
</feature>
<comment type="similarity">
    <text evidence="1 9 10">Belongs to the peptidase A8 family.</text>
</comment>
<gene>
    <name evidence="9 12" type="primary">lspA</name>
    <name evidence="12" type="ORF">CIK66_12395</name>
</gene>
<evidence type="ECO:0000256" key="4">
    <source>
        <dbReference type="ARBA" id="ARBA00022692"/>
    </source>
</evidence>
<keyword evidence="5 9" id="KW-0064">Aspartyl protease</keyword>